<evidence type="ECO:0000313" key="7">
    <source>
        <dbReference type="Proteomes" id="UP000192418"/>
    </source>
</evidence>
<comment type="similarity">
    <text evidence="2 4">Belongs to the pyridoxal phosphate-binding protein YggS/PROSC family.</text>
</comment>
<sequence>MESIEKRLAHIKDEIRTAALACGRDPETIDLVAVSKKKSSAAVTSAIQAGVTLLGENYIQEAMDKINTIGNTPASWHFIGHLQSNKAKFAVPYFDLIHTVDSFKLAREINKQAAKINKRQAILMQVNIADEATKSGTTAASALALAREIAPLEHIHLTGLMGMPPFFDDPEGARPYFKAMANLFNTIQKEEIPGVDLEHLSMGMSGDFKVAIEEGSTLVRIGTAIFGSRE</sequence>
<dbReference type="CDD" id="cd00635">
    <property type="entry name" value="PLPDE_III_YBL036c_like"/>
    <property type="match status" value="1"/>
</dbReference>
<dbReference type="FunFam" id="3.20.20.10:FF:000018">
    <property type="entry name" value="Pyridoxal phosphate homeostasis protein"/>
    <property type="match status" value="1"/>
</dbReference>
<feature type="domain" description="Alanine racemase N-terminal" evidence="5">
    <location>
        <begin position="30"/>
        <end position="229"/>
    </location>
</feature>
<accession>A0A1W1ZQX8</accession>
<dbReference type="RefSeq" id="WP_084067074.1">
    <property type="nucleotide sequence ID" value="NZ_FWXY01000003.1"/>
</dbReference>
<dbReference type="SUPFAM" id="SSF51419">
    <property type="entry name" value="PLP-binding barrel"/>
    <property type="match status" value="1"/>
</dbReference>
<dbReference type="InterPro" id="IPR001608">
    <property type="entry name" value="Ala_racemase_N"/>
</dbReference>
<evidence type="ECO:0000256" key="3">
    <source>
        <dbReference type="PIRSR" id="PIRSR004848-1"/>
    </source>
</evidence>
<evidence type="ECO:0000256" key="2">
    <source>
        <dbReference type="HAMAP-Rule" id="MF_02087"/>
    </source>
</evidence>
<proteinExistence type="inferred from homology"/>
<evidence type="ECO:0000256" key="1">
    <source>
        <dbReference type="ARBA" id="ARBA00022898"/>
    </source>
</evidence>
<evidence type="ECO:0000313" key="6">
    <source>
        <dbReference type="EMBL" id="SMC50683.1"/>
    </source>
</evidence>
<dbReference type="HAMAP" id="MF_02087">
    <property type="entry name" value="PLP_homeostasis"/>
    <property type="match status" value="1"/>
</dbReference>
<dbReference type="Gene3D" id="3.20.20.10">
    <property type="entry name" value="Alanine racemase"/>
    <property type="match status" value="1"/>
</dbReference>
<dbReference type="InterPro" id="IPR029066">
    <property type="entry name" value="PLP-binding_barrel"/>
</dbReference>
<evidence type="ECO:0000259" key="5">
    <source>
        <dbReference type="Pfam" id="PF01168"/>
    </source>
</evidence>
<gene>
    <name evidence="6" type="ORF">SAMN02746065_103100</name>
</gene>
<dbReference type="GO" id="GO:0030170">
    <property type="term" value="F:pyridoxal phosphate binding"/>
    <property type="evidence" value="ECO:0007669"/>
    <property type="project" value="UniProtKB-UniRule"/>
</dbReference>
<dbReference type="OrthoDB" id="9804072at2"/>
<dbReference type="PANTHER" id="PTHR10146:SF14">
    <property type="entry name" value="PYRIDOXAL PHOSPHATE HOMEOSTASIS PROTEIN"/>
    <property type="match status" value="1"/>
</dbReference>
<dbReference type="PANTHER" id="PTHR10146">
    <property type="entry name" value="PROLINE SYNTHETASE CO-TRANSCRIBED BACTERIAL HOMOLOG PROTEIN"/>
    <property type="match status" value="1"/>
</dbReference>
<dbReference type="PIRSF" id="PIRSF004848">
    <property type="entry name" value="YBL036c_PLPDEIII"/>
    <property type="match status" value="1"/>
</dbReference>
<keyword evidence="7" id="KW-1185">Reference proteome</keyword>
<comment type="function">
    <text evidence="2">Pyridoxal 5'-phosphate (PLP)-binding protein, which is involved in PLP homeostasis.</text>
</comment>
<dbReference type="NCBIfam" id="TIGR00044">
    <property type="entry name" value="YggS family pyridoxal phosphate-dependent enzyme"/>
    <property type="match status" value="1"/>
</dbReference>
<keyword evidence="1 2" id="KW-0663">Pyridoxal phosphate</keyword>
<dbReference type="STRING" id="1121400.SAMN02746065_103100"/>
<comment type="cofactor">
    <cofactor evidence="3">
        <name>pyridoxal 5'-phosphate</name>
        <dbReference type="ChEBI" id="CHEBI:597326"/>
    </cofactor>
</comment>
<dbReference type="AlphaFoldDB" id="A0A1W1ZQX8"/>
<protein>
    <recommendedName>
        <fullName evidence="2">Pyridoxal phosphate homeostasis protein</fullName>
        <shortName evidence="2">PLP homeostasis protein</shortName>
    </recommendedName>
</protein>
<feature type="modified residue" description="N6-(pyridoxal phosphate)lysine" evidence="2 3">
    <location>
        <position position="36"/>
    </location>
</feature>
<dbReference type="Proteomes" id="UP000192418">
    <property type="component" value="Unassembled WGS sequence"/>
</dbReference>
<dbReference type="EMBL" id="FWXY01000003">
    <property type="protein sequence ID" value="SMC50683.1"/>
    <property type="molecule type" value="Genomic_DNA"/>
</dbReference>
<dbReference type="InterPro" id="IPR011078">
    <property type="entry name" value="PyrdxlP_homeostasis"/>
</dbReference>
<name>A0A1W1ZQX8_9BACT</name>
<dbReference type="Pfam" id="PF01168">
    <property type="entry name" value="Ala_racemase_N"/>
    <property type="match status" value="1"/>
</dbReference>
<evidence type="ECO:0000256" key="4">
    <source>
        <dbReference type="RuleBase" id="RU004514"/>
    </source>
</evidence>
<organism evidence="6 7">
    <name type="scientific">Desulfocicer vacuolatum DSM 3385</name>
    <dbReference type="NCBI Taxonomy" id="1121400"/>
    <lineage>
        <taxon>Bacteria</taxon>
        <taxon>Pseudomonadati</taxon>
        <taxon>Thermodesulfobacteriota</taxon>
        <taxon>Desulfobacteria</taxon>
        <taxon>Desulfobacterales</taxon>
        <taxon>Desulfobacteraceae</taxon>
        <taxon>Desulfocicer</taxon>
    </lineage>
</organism>
<reference evidence="6 7" key="1">
    <citation type="submission" date="2017-04" db="EMBL/GenBank/DDBJ databases">
        <authorList>
            <person name="Afonso C.L."/>
            <person name="Miller P.J."/>
            <person name="Scott M.A."/>
            <person name="Spackman E."/>
            <person name="Goraichik I."/>
            <person name="Dimitrov K.M."/>
            <person name="Suarez D.L."/>
            <person name="Swayne D.E."/>
        </authorList>
    </citation>
    <scope>NUCLEOTIDE SEQUENCE [LARGE SCALE GENOMIC DNA]</scope>
    <source>
        <strain evidence="6 7">DSM 3385</strain>
    </source>
</reference>